<comment type="caution">
    <text evidence="3">The sequence shown here is derived from an EMBL/GenBank/DDBJ whole genome shotgun (WGS) entry which is preliminary data.</text>
</comment>
<feature type="compositionally biased region" description="Acidic residues" evidence="2">
    <location>
        <begin position="431"/>
        <end position="457"/>
    </location>
</feature>
<evidence type="ECO:0000313" key="4">
    <source>
        <dbReference type="Proteomes" id="UP000770015"/>
    </source>
</evidence>
<dbReference type="Proteomes" id="UP000770015">
    <property type="component" value="Unassembled WGS sequence"/>
</dbReference>
<evidence type="ECO:0008006" key="5">
    <source>
        <dbReference type="Google" id="ProtNLM"/>
    </source>
</evidence>
<organism evidence="3 4">
    <name type="scientific">Plectosphaerella plurivora</name>
    <dbReference type="NCBI Taxonomy" id="936078"/>
    <lineage>
        <taxon>Eukaryota</taxon>
        <taxon>Fungi</taxon>
        <taxon>Dikarya</taxon>
        <taxon>Ascomycota</taxon>
        <taxon>Pezizomycotina</taxon>
        <taxon>Sordariomycetes</taxon>
        <taxon>Hypocreomycetidae</taxon>
        <taxon>Glomerellales</taxon>
        <taxon>Plectosphaerellaceae</taxon>
        <taxon>Plectosphaerella</taxon>
    </lineage>
</organism>
<sequence>MEVAASAIAFAQAVGVISIGIKKLRTMQQASVEFMDLLNQLSRFNAQAELLRRALQSLADEGSEFSHLDIELIGSLQGDLAKIGRELDNAAIGLIATSRGIDGEGRHKIRKLQWQKEQSRLVKLRDRARQLSIEMSSCLTAINMAQGIRQRAMVLDVRSFMEASMGNLSSQLSHHGALLLEGTRTSSGQTIPTEDEPGLIRGTPGGTSIVSSDQPQLWLSKLAAHGRQSPDFRLNEASAPYHPTVTISSTLRPAWTPLLKAFSQGYFTLASVLLELGADVSATDNDGFNAVNLAAISAPCRQNPAMLPLTRLVGLNPDSIDTFGGSPIENLALRVQEPESYGWIEIWWVVEMAALILAIREANWEAGLFLDKKVSLVTDGAHARLSRWVTRQRQLNNRDPNGGETNCTAEDIKGWFESDNDSSSCGGSASEGDDIEDDSTARSEEDDEDIFYDASEA</sequence>
<proteinExistence type="predicted"/>
<feature type="compositionally biased region" description="Polar residues" evidence="2">
    <location>
        <begin position="395"/>
        <end position="408"/>
    </location>
</feature>
<feature type="region of interest" description="Disordered" evidence="2">
    <location>
        <begin position="395"/>
        <end position="457"/>
    </location>
</feature>
<protein>
    <recommendedName>
        <fullName evidence="5">Fungal N-terminal domain-containing protein</fullName>
    </recommendedName>
</protein>
<dbReference type="SUPFAM" id="SSF48403">
    <property type="entry name" value="Ankyrin repeat"/>
    <property type="match status" value="1"/>
</dbReference>
<dbReference type="EMBL" id="JAGSXJ010000023">
    <property type="protein sequence ID" value="KAH6676967.1"/>
    <property type="molecule type" value="Genomic_DNA"/>
</dbReference>
<dbReference type="InterPro" id="IPR002110">
    <property type="entry name" value="Ankyrin_rpt"/>
</dbReference>
<keyword evidence="1" id="KW-0040">ANK repeat</keyword>
<dbReference type="Gene3D" id="1.25.40.20">
    <property type="entry name" value="Ankyrin repeat-containing domain"/>
    <property type="match status" value="1"/>
</dbReference>
<dbReference type="OrthoDB" id="5245322at2759"/>
<reference evidence="3" key="1">
    <citation type="journal article" date="2021" name="Nat. Commun.">
        <title>Genetic determinants of endophytism in the Arabidopsis root mycobiome.</title>
        <authorList>
            <person name="Mesny F."/>
            <person name="Miyauchi S."/>
            <person name="Thiergart T."/>
            <person name="Pickel B."/>
            <person name="Atanasova L."/>
            <person name="Karlsson M."/>
            <person name="Huettel B."/>
            <person name="Barry K.W."/>
            <person name="Haridas S."/>
            <person name="Chen C."/>
            <person name="Bauer D."/>
            <person name="Andreopoulos W."/>
            <person name="Pangilinan J."/>
            <person name="LaButti K."/>
            <person name="Riley R."/>
            <person name="Lipzen A."/>
            <person name="Clum A."/>
            <person name="Drula E."/>
            <person name="Henrissat B."/>
            <person name="Kohler A."/>
            <person name="Grigoriev I.V."/>
            <person name="Martin F.M."/>
            <person name="Hacquard S."/>
        </authorList>
    </citation>
    <scope>NUCLEOTIDE SEQUENCE</scope>
    <source>
        <strain evidence="3">MPI-SDFR-AT-0117</strain>
    </source>
</reference>
<dbReference type="InterPro" id="IPR036770">
    <property type="entry name" value="Ankyrin_rpt-contain_sf"/>
</dbReference>
<name>A0A9P8V5I1_9PEZI</name>
<evidence type="ECO:0000313" key="3">
    <source>
        <dbReference type="EMBL" id="KAH6676967.1"/>
    </source>
</evidence>
<dbReference type="AlphaFoldDB" id="A0A9P8V5I1"/>
<feature type="repeat" description="ANK" evidence="1">
    <location>
        <begin position="253"/>
        <end position="285"/>
    </location>
</feature>
<evidence type="ECO:0000256" key="2">
    <source>
        <dbReference type="SAM" id="MobiDB-lite"/>
    </source>
</evidence>
<accession>A0A9P8V5I1</accession>
<dbReference type="PROSITE" id="PS50297">
    <property type="entry name" value="ANK_REP_REGION"/>
    <property type="match status" value="1"/>
</dbReference>
<evidence type="ECO:0000256" key="1">
    <source>
        <dbReference type="PROSITE-ProRule" id="PRU00023"/>
    </source>
</evidence>
<dbReference type="PROSITE" id="PS50088">
    <property type="entry name" value="ANK_REPEAT"/>
    <property type="match status" value="1"/>
</dbReference>
<keyword evidence="4" id="KW-1185">Reference proteome</keyword>
<gene>
    <name evidence="3" type="ORF">F5X68DRAFT_264171</name>
</gene>